<dbReference type="Proteomes" id="UP000313849">
    <property type="component" value="Unassembled WGS sequence"/>
</dbReference>
<protein>
    <submittedName>
        <fullName evidence="3">DUF2092 domain-containing protein</fullName>
    </submittedName>
</protein>
<feature type="region of interest" description="Disordered" evidence="1">
    <location>
        <begin position="1"/>
        <end position="26"/>
    </location>
</feature>
<gene>
    <name evidence="3" type="ORF">FH969_02980</name>
</gene>
<comment type="caution">
    <text evidence="3">The sequence shown here is derived from an EMBL/GenBank/DDBJ whole genome shotgun (WGS) entry which is preliminary data.</text>
</comment>
<evidence type="ECO:0000313" key="3">
    <source>
        <dbReference type="EMBL" id="TNU76514.1"/>
    </source>
</evidence>
<dbReference type="InterPro" id="IPR019207">
    <property type="entry name" value="DUF2092"/>
</dbReference>
<keyword evidence="2" id="KW-1133">Transmembrane helix</keyword>
<feature type="compositionally biased region" description="Low complexity" evidence="1">
    <location>
        <begin position="15"/>
        <end position="26"/>
    </location>
</feature>
<dbReference type="Pfam" id="PF09865">
    <property type="entry name" value="DUF2092"/>
    <property type="match status" value="1"/>
</dbReference>
<evidence type="ECO:0000256" key="2">
    <source>
        <dbReference type="SAM" id="Phobius"/>
    </source>
</evidence>
<keyword evidence="2" id="KW-0472">Membrane</keyword>
<dbReference type="InterPro" id="IPR029046">
    <property type="entry name" value="LolA/LolB/LppX"/>
</dbReference>
<evidence type="ECO:0000256" key="1">
    <source>
        <dbReference type="SAM" id="MobiDB-lite"/>
    </source>
</evidence>
<sequence>MTSPDRTPESTDPIATSPTGPTPRTRARARWAVPAVAVVAVGAAFTIPAIASADSPDLPDVTAEQLLASVASAEPTPLSGTAVYTARLGLPEVSAELTGGADPLNLLSGSSTIRVWSDGSDRSRVSLLGATSEYSVVTDGTQVWTYSSGKDEVRHVSLDDQLSGMLTVLEQQQAAKASTADVPTPDELATQILDHAREDSDITVTDPVTVAGRSAYEVRIVPTTTGTLVDEVLIAVDGETSVPLSVQVFSTQDPDSPALELAFTDVSFTTPSDEALAFSAPAGATVNEKVLTLADLDPDGTLTGALTGATDGALDGGAWADQHADASGTPTLPEGVSVTGEGWATVVQRDGVDVAGLLSGDPAAVAELAGEDSPFGDSANGDLFGEFAGDGDGPGLSLDTSALYDQLTTPVDGGRVLSSALLSVLVTDDGRVLVGSVPTQTLLQTAGLA</sequence>
<dbReference type="EMBL" id="VENP01000006">
    <property type="protein sequence ID" value="TNU76514.1"/>
    <property type="molecule type" value="Genomic_DNA"/>
</dbReference>
<keyword evidence="2" id="KW-0812">Transmembrane</keyword>
<dbReference type="PANTHER" id="PTHR37507:SF2">
    <property type="entry name" value="SPORULATION PROTEIN YDCC"/>
    <property type="match status" value="1"/>
</dbReference>
<dbReference type="PANTHER" id="PTHR37507">
    <property type="entry name" value="SPORULATION PROTEIN YDCC"/>
    <property type="match status" value="1"/>
</dbReference>
<organism evidence="3 4">
    <name type="scientific">Miniimonas arenae</name>
    <dbReference type="NCBI Taxonomy" id="676201"/>
    <lineage>
        <taxon>Bacteria</taxon>
        <taxon>Bacillati</taxon>
        <taxon>Actinomycetota</taxon>
        <taxon>Actinomycetes</taxon>
        <taxon>Micrococcales</taxon>
        <taxon>Beutenbergiaceae</taxon>
        <taxon>Miniimonas</taxon>
    </lineage>
</organism>
<reference evidence="3 4" key="1">
    <citation type="submission" date="2019-06" db="EMBL/GenBank/DDBJ databases">
        <title>Draft genome sequence of Miniimonas arenae KCTC 19750T isolated from sea sand.</title>
        <authorList>
            <person name="Park S.-J."/>
        </authorList>
    </citation>
    <scope>NUCLEOTIDE SEQUENCE [LARGE SCALE GENOMIC DNA]</scope>
    <source>
        <strain evidence="3 4">KCTC 19750</strain>
    </source>
</reference>
<feature type="transmembrane region" description="Helical" evidence="2">
    <location>
        <begin position="31"/>
        <end position="51"/>
    </location>
</feature>
<dbReference type="Gene3D" id="2.50.20.10">
    <property type="entry name" value="Lipoprotein localisation LolA/LolB/LppX"/>
    <property type="match status" value="1"/>
</dbReference>
<keyword evidence="4" id="KW-1185">Reference proteome</keyword>
<evidence type="ECO:0000313" key="4">
    <source>
        <dbReference type="Proteomes" id="UP000313849"/>
    </source>
</evidence>
<proteinExistence type="predicted"/>
<dbReference type="AlphaFoldDB" id="A0A5C5BEK3"/>
<dbReference type="SUPFAM" id="SSF89392">
    <property type="entry name" value="Prokaryotic lipoproteins and lipoprotein localization factors"/>
    <property type="match status" value="1"/>
</dbReference>
<accession>A0A5C5BEK3</accession>
<dbReference type="OrthoDB" id="4822274at2"/>
<name>A0A5C5BEK3_9MICO</name>
<dbReference type="InterPro" id="IPR052944">
    <property type="entry name" value="Sporulation_related"/>
</dbReference>
<dbReference type="RefSeq" id="WP_139986011.1">
    <property type="nucleotide sequence ID" value="NZ_VENP01000006.1"/>
</dbReference>